<evidence type="ECO:0000313" key="2">
    <source>
        <dbReference type="Proteomes" id="UP000229497"/>
    </source>
</evidence>
<accession>A0A2H0KK47</accession>
<gene>
    <name evidence="1" type="ORF">COV87_02350</name>
</gene>
<name>A0A2H0KK47_9BACT</name>
<evidence type="ECO:0000313" key="1">
    <source>
        <dbReference type="EMBL" id="PIQ71622.1"/>
    </source>
</evidence>
<reference evidence="1 2" key="1">
    <citation type="submission" date="2017-09" db="EMBL/GenBank/DDBJ databases">
        <title>Depth-based differentiation of microbial function through sediment-hosted aquifers and enrichment of novel symbionts in the deep terrestrial subsurface.</title>
        <authorList>
            <person name="Probst A.J."/>
            <person name="Ladd B."/>
            <person name="Jarett J.K."/>
            <person name="Geller-Mcgrath D.E."/>
            <person name="Sieber C.M."/>
            <person name="Emerson J.B."/>
            <person name="Anantharaman K."/>
            <person name="Thomas B.C."/>
            <person name="Malmstrom R."/>
            <person name="Stieglmeier M."/>
            <person name="Klingl A."/>
            <person name="Woyke T."/>
            <person name="Ryan C.M."/>
            <person name="Banfield J.F."/>
        </authorList>
    </citation>
    <scope>NUCLEOTIDE SEQUENCE [LARGE SCALE GENOMIC DNA]</scope>
    <source>
        <strain evidence="1">CG11_big_fil_rev_8_21_14_0_20_37_16</strain>
    </source>
</reference>
<proteinExistence type="predicted"/>
<dbReference type="AlphaFoldDB" id="A0A2H0KK47"/>
<dbReference type="EMBL" id="PCVK01000069">
    <property type="protein sequence ID" value="PIQ71622.1"/>
    <property type="molecule type" value="Genomic_DNA"/>
</dbReference>
<sequence length="195" mass="22216">METIMEMSGEMPLISDLKGVIEEHAKECLSLINKIEEEGITDTQVAVNLLLIDEAIKNLTIRRNLFMRLIERKAIILLPLPPHLSDPTLTIAHNDLVFIVDRNLPPHLRHAHYKNMDFIPPSDLDKLTEGIEAIVLEGYVENKMIYIRQNASNLIYQLCLSGLKDIFIHSIPHIPPHSRFVELNTRGVSINIMTV</sequence>
<organism evidence="1 2">
    <name type="scientific">Candidatus Roizmanbacteria bacterium CG11_big_fil_rev_8_21_14_0_20_37_16</name>
    <dbReference type="NCBI Taxonomy" id="1974857"/>
    <lineage>
        <taxon>Bacteria</taxon>
        <taxon>Candidatus Roizmaniibacteriota</taxon>
    </lineage>
</organism>
<dbReference type="Proteomes" id="UP000229497">
    <property type="component" value="Unassembled WGS sequence"/>
</dbReference>
<comment type="caution">
    <text evidence="1">The sequence shown here is derived from an EMBL/GenBank/DDBJ whole genome shotgun (WGS) entry which is preliminary data.</text>
</comment>
<protein>
    <submittedName>
        <fullName evidence="1">Uncharacterized protein</fullName>
    </submittedName>
</protein>